<organism evidence="1 2">
    <name type="scientific">Sporosarcina jeotgali</name>
    <dbReference type="NCBI Taxonomy" id="3020056"/>
    <lineage>
        <taxon>Bacteria</taxon>
        <taxon>Bacillati</taxon>
        <taxon>Bacillota</taxon>
        <taxon>Bacilli</taxon>
        <taxon>Bacillales</taxon>
        <taxon>Caryophanaceae</taxon>
        <taxon>Sporosarcina</taxon>
    </lineage>
</organism>
<dbReference type="RefSeq" id="WP_323692371.1">
    <property type="nucleotide sequence ID" value="NZ_CP116341.1"/>
</dbReference>
<name>A0ABZ0KXP0_9BACL</name>
<evidence type="ECO:0000313" key="2">
    <source>
        <dbReference type="Proteomes" id="UP001303532"/>
    </source>
</evidence>
<accession>A0ABZ0KXP0</accession>
<reference evidence="1 2" key="1">
    <citation type="submission" date="2023-01" db="EMBL/GenBank/DDBJ databases">
        <title>Sporosarcina sp. nov., isolated from Korean tranditional fermented seafood 'Jeotgal'.</title>
        <authorList>
            <person name="Yang A.-I."/>
        </authorList>
    </citation>
    <scope>NUCLEOTIDE SEQUENCE [LARGE SCALE GENOMIC DNA]</scope>
    <source>
        <strain evidence="1 2">B2O-1</strain>
    </source>
</reference>
<dbReference type="Proteomes" id="UP001303532">
    <property type="component" value="Chromosome"/>
</dbReference>
<proteinExistence type="predicted"/>
<dbReference type="EMBL" id="CP116341">
    <property type="protein sequence ID" value="WOV84725.1"/>
    <property type="molecule type" value="Genomic_DNA"/>
</dbReference>
<gene>
    <name evidence="1" type="ORF">PGH26_02020</name>
</gene>
<evidence type="ECO:0000313" key="1">
    <source>
        <dbReference type="EMBL" id="WOV84725.1"/>
    </source>
</evidence>
<protein>
    <submittedName>
        <fullName evidence="1">Uncharacterized protein</fullName>
    </submittedName>
</protein>
<sequence length="103" mass="12253">MHIREWNTISFIFSEHPKLRKYAYCIDKHAGILNTIELIRVSKSWSTTEKFFLDFVLHLYSANNKIDLTLIDKLDDKNRRLIFRAISYRFNNGIDLDEMGELA</sequence>
<keyword evidence="2" id="KW-1185">Reference proteome</keyword>